<dbReference type="AlphaFoldDB" id="A0AAE2ZTP0"/>
<feature type="domain" description="Plastocyanin-like" evidence="5">
    <location>
        <begin position="132"/>
        <end position="204"/>
    </location>
</feature>
<dbReference type="RefSeq" id="WP_220230154.1">
    <property type="nucleotide sequence ID" value="NZ_JAICBX010000004.1"/>
</dbReference>
<evidence type="ECO:0000256" key="1">
    <source>
        <dbReference type="ARBA" id="ARBA00022723"/>
    </source>
</evidence>
<evidence type="ECO:0000313" key="6">
    <source>
        <dbReference type="EMBL" id="MBW8639422.1"/>
    </source>
</evidence>
<keyword evidence="2" id="KW-0560">Oxidoreductase</keyword>
<dbReference type="Gene3D" id="2.60.40.420">
    <property type="entry name" value="Cupredoxins - blue copper proteins"/>
    <property type="match status" value="3"/>
</dbReference>
<proteinExistence type="predicted"/>
<dbReference type="PROSITE" id="PS00080">
    <property type="entry name" value="MULTICOPPER_OXIDASE2"/>
    <property type="match status" value="1"/>
</dbReference>
<dbReference type="Proteomes" id="UP001196509">
    <property type="component" value="Unassembled WGS sequence"/>
</dbReference>
<dbReference type="PANTHER" id="PTHR11709:SF518">
    <property type="entry name" value="MULTICOPPER OXIDASE"/>
    <property type="match status" value="1"/>
</dbReference>
<gene>
    <name evidence="6" type="ORF">K1W69_19665</name>
</gene>
<dbReference type="InterPro" id="IPR011707">
    <property type="entry name" value="Cu-oxidase-like_N"/>
</dbReference>
<feature type="chain" id="PRO_5042031391" evidence="3">
    <location>
        <begin position="24"/>
        <end position="656"/>
    </location>
</feature>
<accession>A0AAE2ZTP0</accession>
<dbReference type="InterPro" id="IPR002355">
    <property type="entry name" value="Cu_oxidase_Cu_BS"/>
</dbReference>
<protein>
    <submittedName>
        <fullName evidence="6">Multicopper oxidase domain-containing protein</fullName>
    </submittedName>
</protein>
<dbReference type="GO" id="GO:0005507">
    <property type="term" value="F:copper ion binding"/>
    <property type="evidence" value="ECO:0007669"/>
    <property type="project" value="InterPro"/>
</dbReference>
<name>A0AAE2ZTP0_9HYPH</name>
<comment type="caution">
    <text evidence="6">The sequence shown here is derived from an EMBL/GenBank/DDBJ whole genome shotgun (WGS) entry which is preliminary data.</text>
</comment>
<dbReference type="GO" id="GO:0016491">
    <property type="term" value="F:oxidoreductase activity"/>
    <property type="evidence" value="ECO:0007669"/>
    <property type="project" value="UniProtKB-KW"/>
</dbReference>
<evidence type="ECO:0000313" key="7">
    <source>
        <dbReference type="Proteomes" id="UP001196509"/>
    </source>
</evidence>
<feature type="signal peptide" evidence="3">
    <location>
        <begin position="1"/>
        <end position="23"/>
    </location>
</feature>
<evidence type="ECO:0000259" key="5">
    <source>
        <dbReference type="Pfam" id="PF07732"/>
    </source>
</evidence>
<keyword evidence="1" id="KW-0479">Metal-binding</keyword>
<organism evidence="6 7">
    <name type="scientific">Flavimaribacter sediminis</name>
    <dbReference type="NCBI Taxonomy" id="2865987"/>
    <lineage>
        <taxon>Bacteria</taxon>
        <taxon>Pseudomonadati</taxon>
        <taxon>Pseudomonadota</taxon>
        <taxon>Alphaproteobacteria</taxon>
        <taxon>Hyphomicrobiales</taxon>
        <taxon>Rhizobiaceae</taxon>
        <taxon>Flavimaribacter</taxon>
    </lineage>
</organism>
<dbReference type="Pfam" id="PF07731">
    <property type="entry name" value="Cu-oxidase_2"/>
    <property type="match status" value="1"/>
</dbReference>
<dbReference type="SUPFAM" id="SSF49503">
    <property type="entry name" value="Cupredoxins"/>
    <property type="match status" value="2"/>
</dbReference>
<evidence type="ECO:0000259" key="4">
    <source>
        <dbReference type="Pfam" id="PF07731"/>
    </source>
</evidence>
<dbReference type="Pfam" id="PF07732">
    <property type="entry name" value="Cu-oxidase_3"/>
    <property type="match status" value="1"/>
</dbReference>
<dbReference type="EMBL" id="JAICBX010000004">
    <property type="protein sequence ID" value="MBW8639422.1"/>
    <property type="molecule type" value="Genomic_DNA"/>
</dbReference>
<dbReference type="InterPro" id="IPR011706">
    <property type="entry name" value="Cu-oxidase_C"/>
</dbReference>
<feature type="domain" description="Plastocyanin-like" evidence="4">
    <location>
        <begin position="506"/>
        <end position="632"/>
    </location>
</feature>
<reference evidence="6" key="1">
    <citation type="submission" date="2021-08" db="EMBL/GenBank/DDBJ databases">
        <title>Hoeflea bacterium WL0058 sp. nov., isolated from the sediment.</title>
        <authorList>
            <person name="Wang L."/>
            <person name="Zhang D."/>
        </authorList>
    </citation>
    <scope>NUCLEOTIDE SEQUENCE</scope>
    <source>
        <strain evidence="6">WL0058</strain>
    </source>
</reference>
<dbReference type="InterPro" id="IPR045087">
    <property type="entry name" value="Cu-oxidase_fam"/>
</dbReference>
<dbReference type="InterPro" id="IPR008972">
    <property type="entry name" value="Cupredoxin"/>
</dbReference>
<sequence>MRSRLQQSFFLPALALIGVAAQAGPSGAVDLVDPPVAARAPDPGTSGRQDVSLGLTVAYRDGEIWNPNSQKSDNVRLRSYLSPGVEAEGLVGPTIEVRPGDTLRVHLENQLPADDPSCEAMPSNINIPHCFNSTNLHTHGLFVSPAGNSDNVLLTFRPGMSFDHEYAIPGDHPAGTFWYHPHLHGSTALQVSSGMGGALIVRGERAPTREASGDLDLLLKPTDALPFRERILVFQQLAYACRDADGRIKTEPADDAKGAWICDNGDVGGVEHYLGPAPPNQFGGGVWLESLRHTSINGVVVPTIRVDKTGVFERWRMIHAGVRDTVKLEIHKMREGAPEPRNVSASDMTAFIDEHCIGSDIPVFLVAADGLTMDRVRESPDVVMQPGYRWDALVAFPEPGRYCVLDGEDGPGEGLSQDQAAPPRVIAVVDVADGDTAPTGAETLRSVLVAAAKANIAGEIGDDIVADLQDGLRLTRFSPHNSLLEEEIDGLQEVVYNIDLTTNPVRYEINGKVFDPADVRYLTLGAVEDWVLSTTWDGHPHHIHTNPFQIVEVLDPDGRDVSGPDAIDNYTGTIDPQFRGLKGVWKDTIWVKNPAKSGDTTYKIRVRTTYRRYIGQAVMHCHILDHEDQGMMQIIEFVLSDGKGGVMPAGHHGGRK</sequence>
<evidence type="ECO:0000256" key="2">
    <source>
        <dbReference type="ARBA" id="ARBA00023002"/>
    </source>
</evidence>
<dbReference type="CDD" id="cd13900">
    <property type="entry name" value="CuRO_3_Tth-MCO_like"/>
    <property type="match status" value="1"/>
</dbReference>
<evidence type="ECO:0000256" key="3">
    <source>
        <dbReference type="SAM" id="SignalP"/>
    </source>
</evidence>
<keyword evidence="7" id="KW-1185">Reference proteome</keyword>
<dbReference type="CDD" id="cd13853">
    <property type="entry name" value="CuRO_1_Tth-MCO_like"/>
    <property type="match status" value="1"/>
</dbReference>
<keyword evidence="3" id="KW-0732">Signal</keyword>
<dbReference type="PANTHER" id="PTHR11709">
    <property type="entry name" value="MULTI-COPPER OXIDASE"/>
    <property type="match status" value="1"/>
</dbReference>